<dbReference type="GO" id="GO:0065002">
    <property type="term" value="P:intracellular protein transmembrane transport"/>
    <property type="evidence" value="ECO:0007669"/>
    <property type="project" value="UniProtKB-UniRule"/>
</dbReference>
<feature type="binding site" evidence="10">
    <location>
        <position position="594"/>
    </location>
    <ligand>
        <name>ATP</name>
        <dbReference type="ChEBI" id="CHEBI:30616"/>
    </ligand>
</feature>
<dbReference type="Proteomes" id="UP000315010">
    <property type="component" value="Unassembled WGS sequence"/>
</dbReference>
<evidence type="ECO:0000256" key="11">
    <source>
        <dbReference type="SAM" id="MobiDB-lite"/>
    </source>
</evidence>
<dbReference type="SUPFAM" id="SSF81767">
    <property type="entry name" value="Pre-protein crosslinking domain of SecA"/>
    <property type="match status" value="1"/>
</dbReference>
<keyword evidence="16" id="KW-1185">Reference proteome</keyword>
<evidence type="ECO:0000256" key="7">
    <source>
        <dbReference type="ARBA" id="ARBA00022967"/>
    </source>
</evidence>
<organism evidence="15 16">
    <name type="scientific">Novipirellula herctigrandis</name>
    <dbReference type="NCBI Taxonomy" id="2527986"/>
    <lineage>
        <taxon>Bacteria</taxon>
        <taxon>Pseudomonadati</taxon>
        <taxon>Planctomycetota</taxon>
        <taxon>Planctomycetia</taxon>
        <taxon>Pirellulales</taxon>
        <taxon>Pirellulaceae</taxon>
        <taxon>Novipirellula</taxon>
    </lineage>
</organism>
<dbReference type="GO" id="GO:0043952">
    <property type="term" value="P:protein transport by the Sec complex"/>
    <property type="evidence" value="ECO:0007669"/>
    <property type="project" value="TreeGrafter"/>
</dbReference>
<keyword evidence="4 10" id="KW-0547">Nucleotide-binding</keyword>
<dbReference type="GO" id="GO:0031522">
    <property type="term" value="C:cell envelope Sec protein transport complex"/>
    <property type="evidence" value="ECO:0007669"/>
    <property type="project" value="TreeGrafter"/>
</dbReference>
<keyword evidence="6 10" id="KW-0653">Protein transport</keyword>
<comment type="catalytic activity">
    <reaction evidence="10">
        <text>ATP + H2O + cellular proteinSide 1 = ADP + phosphate + cellular proteinSide 2.</text>
        <dbReference type="EC" id="7.4.2.8"/>
    </reaction>
</comment>
<dbReference type="SMART" id="SM00957">
    <property type="entry name" value="SecA_DEAD"/>
    <property type="match status" value="1"/>
</dbReference>
<dbReference type="PROSITE" id="PS01312">
    <property type="entry name" value="SECA"/>
    <property type="match status" value="1"/>
</dbReference>
<dbReference type="InterPro" id="IPR011115">
    <property type="entry name" value="SecA_DEAD"/>
</dbReference>
<dbReference type="Pfam" id="PF01043">
    <property type="entry name" value="SecA_PP_bind"/>
    <property type="match status" value="1"/>
</dbReference>
<keyword evidence="9 10" id="KW-0472">Membrane</keyword>
<reference evidence="15 16" key="1">
    <citation type="submission" date="2019-02" db="EMBL/GenBank/DDBJ databases">
        <title>Deep-cultivation of Planctomycetes and their phenomic and genomic characterization uncovers novel biology.</title>
        <authorList>
            <person name="Wiegand S."/>
            <person name="Jogler M."/>
            <person name="Boedeker C."/>
            <person name="Pinto D."/>
            <person name="Vollmers J."/>
            <person name="Rivas-Marin E."/>
            <person name="Kohn T."/>
            <person name="Peeters S.H."/>
            <person name="Heuer A."/>
            <person name="Rast P."/>
            <person name="Oberbeckmann S."/>
            <person name="Bunk B."/>
            <person name="Jeske O."/>
            <person name="Meyerdierks A."/>
            <person name="Storesund J.E."/>
            <person name="Kallscheuer N."/>
            <person name="Luecker S."/>
            <person name="Lage O.M."/>
            <person name="Pohl T."/>
            <person name="Merkel B.J."/>
            <person name="Hornburger P."/>
            <person name="Mueller R.-W."/>
            <person name="Bruemmer F."/>
            <person name="Labrenz M."/>
            <person name="Spormann A.M."/>
            <person name="Op Den Camp H."/>
            <person name="Overmann J."/>
            <person name="Amann R."/>
            <person name="Jetten M.S.M."/>
            <person name="Mascher T."/>
            <person name="Medema M.H."/>
            <person name="Devos D.P."/>
            <person name="Kaster A.-K."/>
            <person name="Ovreas L."/>
            <person name="Rohde M."/>
            <person name="Galperin M.Y."/>
            <person name="Jogler C."/>
        </authorList>
    </citation>
    <scope>NUCLEOTIDE SEQUENCE [LARGE SCALE GENOMIC DNA]</scope>
    <source>
        <strain evidence="15 16">CA13</strain>
    </source>
</reference>
<feature type="binding site" evidence="10">
    <location>
        <begin position="176"/>
        <end position="180"/>
    </location>
    <ligand>
        <name>ATP</name>
        <dbReference type="ChEBI" id="CHEBI:30616"/>
    </ligand>
</feature>
<feature type="binding site" evidence="10">
    <location>
        <position position="158"/>
    </location>
    <ligand>
        <name>ATP</name>
        <dbReference type="ChEBI" id="CHEBI:30616"/>
    </ligand>
</feature>
<feature type="domain" description="Helicase C-terminal" evidence="13">
    <location>
        <begin position="512"/>
        <end position="675"/>
    </location>
</feature>
<dbReference type="InterPro" id="IPR014018">
    <property type="entry name" value="SecA_motor_DEAD"/>
</dbReference>
<dbReference type="PRINTS" id="PR00906">
    <property type="entry name" value="SECA"/>
</dbReference>
<evidence type="ECO:0000259" key="13">
    <source>
        <dbReference type="PROSITE" id="PS51194"/>
    </source>
</evidence>
<dbReference type="RefSeq" id="WP_419194437.1">
    <property type="nucleotide sequence ID" value="NZ_SJPJ01000001.1"/>
</dbReference>
<comment type="caution">
    <text evidence="15">The sequence shown here is derived from an EMBL/GenBank/DDBJ whole genome shotgun (WGS) entry which is preliminary data.</text>
</comment>
<dbReference type="InterPro" id="IPR027417">
    <property type="entry name" value="P-loop_NTPase"/>
</dbReference>
<sequence>MTEKKRKETYMATGETQSDAPSEPPPAADPILPPGNEKEPMHGELIDAEIPDVASPSLSPATPGTSERHIGGTHKALSPFSRKGVSPRMIRWRRKLTQINNLEALLKTEDDTTLRKRSLALRYRAMAGEKLSALLPEGYALVREAGRRTLAMRHYDVQMIGGIALFEGCIAEMQTGEGKTLTATLPLYLHALVGKGAHLATVNDYLAKRDAEWMRPLYESLGVDVGIIQTPDEQKDRRKSYSCAVTYGTAKEFGFDFLRDRLLLRAQNRLQTEMLGDGGGGFSGGGDEVVMRGMHFCLVDEADSILIDEARTPLIIGSIEDTVRDQIVETYQWASEHAPEFEEDEHFEIDDETKQYELTSRGRQKVRALPKSDLVRTMGLVDLYEYIERSVKVYLEFLLDRQYVVRPGDKGVDEIVIVDEFTGRLAEGRKWRDGIHQAIEAKEKIEISVPTGQAARITVQDLFLRYPHLAGMTGTAATSASELKRIYRTPVIRVPTNRPPKRERLSDRVFGTILAKYEAVADEVQNVNAEGRPVLIGTRSIDKSVILSQMLTERNIEHEVLNANNVAKEAEIVSAAGGRGKVTVATNMAGRGTDIKLDDEIESLGGMHVICTELHDAARIDRQLIGRCGRQGDRGSYRQYLSLDDDILKSGLGPDKAEKLKTKGEVLKGSADKQANLFRKAQRKVERKHFRDRMVLMHHEKERKKMQREIGQDPYLDTPD</sequence>
<feature type="domain" description="Helicase ATP-binding" evidence="12">
    <location>
        <begin position="160"/>
        <end position="318"/>
    </location>
</feature>
<comment type="subunit">
    <text evidence="10">Monomer and homodimer. Part of the essential Sec protein translocation apparatus which comprises SecA, SecYEG and auxiliary proteins SecDF. Other proteins may also be involved.</text>
</comment>
<dbReference type="GO" id="GO:0005524">
    <property type="term" value="F:ATP binding"/>
    <property type="evidence" value="ECO:0007669"/>
    <property type="project" value="UniProtKB-UniRule"/>
</dbReference>
<evidence type="ECO:0000256" key="6">
    <source>
        <dbReference type="ARBA" id="ARBA00022927"/>
    </source>
</evidence>
<keyword evidence="1 10" id="KW-0813">Transport</keyword>
<dbReference type="EMBL" id="SJPJ01000001">
    <property type="protein sequence ID" value="TWT82041.1"/>
    <property type="molecule type" value="Genomic_DNA"/>
</dbReference>
<comment type="function">
    <text evidence="10">Part of the Sec protein translocase complex. Interacts with the SecYEG preprotein conducting channel. Has a central role in coupling the hydrolysis of ATP to the transfer of proteins into and across the cell membrane, serving as an ATP-driven molecular motor driving the stepwise translocation of polypeptide chains across the membrane.</text>
</comment>
<evidence type="ECO:0000256" key="9">
    <source>
        <dbReference type="ARBA" id="ARBA00023136"/>
    </source>
</evidence>
<dbReference type="CDD" id="cd17928">
    <property type="entry name" value="DEXDc_SecA"/>
    <property type="match status" value="1"/>
</dbReference>
<keyword evidence="7 10" id="KW-1278">Translocase</keyword>
<dbReference type="PANTHER" id="PTHR30612">
    <property type="entry name" value="SECA INNER MEMBRANE COMPONENT OF SEC PROTEIN SECRETION SYSTEM"/>
    <property type="match status" value="1"/>
</dbReference>
<dbReference type="Pfam" id="PF21090">
    <property type="entry name" value="P-loop_SecA"/>
    <property type="match status" value="1"/>
</dbReference>
<dbReference type="InterPro" id="IPR011130">
    <property type="entry name" value="SecA_preprotein_X-link_dom"/>
</dbReference>
<dbReference type="Pfam" id="PF07517">
    <property type="entry name" value="SecA_DEAD"/>
    <property type="match status" value="1"/>
</dbReference>
<feature type="region of interest" description="Disordered" evidence="11">
    <location>
        <begin position="56"/>
        <end position="81"/>
    </location>
</feature>
<gene>
    <name evidence="10" type="primary">secA</name>
    <name evidence="15" type="ORF">CA13_34960</name>
</gene>
<dbReference type="InterPro" id="IPR001650">
    <property type="entry name" value="Helicase_C-like"/>
</dbReference>
<dbReference type="CDD" id="cd18803">
    <property type="entry name" value="SF2_C_secA"/>
    <property type="match status" value="1"/>
</dbReference>
<feature type="region of interest" description="Disordered" evidence="11">
    <location>
        <begin position="701"/>
        <end position="720"/>
    </location>
</feature>
<dbReference type="GO" id="GO:0017038">
    <property type="term" value="P:protein import"/>
    <property type="evidence" value="ECO:0007669"/>
    <property type="project" value="InterPro"/>
</dbReference>
<dbReference type="InterPro" id="IPR000185">
    <property type="entry name" value="SecA"/>
</dbReference>
<evidence type="ECO:0000259" key="14">
    <source>
        <dbReference type="PROSITE" id="PS51196"/>
    </source>
</evidence>
<dbReference type="AlphaFoldDB" id="A0A5C5Z5E2"/>
<feature type="compositionally biased region" description="Polar residues" evidence="11">
    <location>
        <begin position="56"/>
        <end position="65"/>
    </location>
</feature>
<comment type="subcellular location">
    <subcellularLocation>
        <location evidence="10">Cell membrane</location>
        <topology evidence="10">Peripheral membrane protein</topology>
        <orientation evidence="10">Cytoplasmic side</orientation>
    </subcellularLocation>
    <subcellularLocation>
        <location evidence="10">Cytoplasm</location>
    </subcellularLocation>
    <text evidence="10">Distribution is 50-50.</text>
</comment>
<evidence type="ECO:0000313" key="16">
    <source>
        <dbReference type="Proteomes" id="UP000315010"/>
    </source>
</evidence>
<dbReference type="EC" id="7.4.2.8" evidence="10"/>
<keyword evidence="8 10" id="KW-0811">Translocation</keyword>
<name>A0A5C5Z5E2_9BACT</name>
<dbReference type="InterPro" id="IPR020937">
    <property type="entry name" value="SecA_CS"/>
</dbReference>
<dbReference type="InterPro" id="IPR014001">
    <property type="entry name" value="Helicase_ATP-bd"/>
</dbReference>
<evidence type="ECO:0000313" key="15">
    <source>
        <dbReference type="EMBL" id="TWT82041.1"/>
    </source>
</evidence>
<feature type="compositionally biased region" description="Pro residues" evidence="11">
    <location>
        <begin position="22"/>
        <end position="33"/>
    </location>
</feature>
<dbReference type="InterPro" id="IPR044722">
    <property type="entry name" value="SecA_SF2_C"/>
</dbReference>
<dbReference type="Gene3D" id="3.40.50.300">
    <property type="entry name" value="P-loop containing nucleotide triphosphate hydrolases"/>
    <property type="match status" value="2"/>
</dbReference>
<feature type="region of interest" description="Disordered" evidence="11">
    <location>
        <begin position="1"/>
        <end position="43"/>
    </location>
</feature>
<dbReference type="PROSITE" id="PS51196">
    <property type="entry name" value="SECA_MOTOR_DEAD"/>
    <property type="match status" value="1"/>
</dbReference>
<evidence type="ECO:0000256" key="3">
    <source>
        <dbReference type="ARBA" id="ARBA00022490"/>
    </source>
</evidence>
<dbReference type="Gene3D" id="3.90.1440.10">
    <property type="entry name" value="SecA, preprotein cross-linking domain"/>
    <property type="match status" value="1"/>
</dbReference>
<evidence type="ECO:0000256" key="10">
    <source>
        <dbReference type="HAMAP-Rule" id="MF_01382"/>
    </source>
</evidence>
<evidence type="ECO:0000256" key="1">
    <source>
        <dbReference type="ARBA" id="ARBA00022448"/>
    </source>
</evidence>
<keyword evidence="3 10" id="KW-0963">Cytoplasm</keyword>
<dbReference type="SUPFAM" id="SSF52540">
    <property type="entry name" value="P-loop containing nucleoside triphosphate hydrolases"/>
    <property type="match status" value="2"/>
</dbReference>
<evidence type="ECO:0000259" key="12">
    <source>
        <dbReference type="PROSITE" id="PS51192"/>
    </source>
</evidence>
<dbReference type="PANTHER" id="PTHR30612:SF0">
    <property type="entry name" value="CHLOROPLAST PROTEIN-TRANSPORTING ATPASE"/>
    <property type="match status" value="1"/>
</dbReference>
<protein>
    <recommendedName>
        <fullName evidence="10">Protein translocase subunit SecA</fullName>
        <ecNumber evidence="10">7.4.2.8</ecNumber>
    </recommendedName>
</protein>
<dbReference type="GO" id="GO:0005886">
    <property type="term" value="C:plasma membrane"/>
    <property type="evidence" value="ECO:0007669"/>
    <property type="project" value="UniProtKB-SubCell"/>
</dbReference>
<proteinExistence type="inferred from homology"/>
<keyword evidence="2 10" id="KW-1003">Cell membrane</keyword>
<dbReference type="GO" id="GO:0008564">
    <property type="term" value="F:protein-exporting ATPase activity"/>
    <property type="evidence" value="ECO:0007669"/>
    <property type="project" value="UniProtKB-EC"/>
</dbReference>
<evidence type="ECO:0000256" key="4">
    <source>
        <dbReference type="ARBA" id="ARBA00022741"/>
    </source>
</evidence>
<keyword evidence="5 10" id="KW-0067">ATP-binding</keyword>
<evidence type="ECO:0000256" key="2">
    <source>
        <dbReference type="ARBA" id="ARBA00022475"/>
    </source>
</evidence>
<dbReference type="SMART" id="SM00958">
    <property type="entry name" value="SecA_PP_bind"/>
    <property type="match status" value="1"/>
</dbReference>
<evidence type="ECO:0000256" key="5">
    <source>
        <dbReference type="ARBA" id="ARBA00022840"/>
    </source>
</evidence>
<dbReference type="PROSITE" id="PS51194">
    <property type="entry name" value="HELICASE_CTER"/>
    <property type="match status" value="1"/>
</dbReference>
<dbReference type="GO" id="GO:0006605">
    <property type="term" value="P:protein targeting"/>
    <property type="evidence" value="ECO:0007669"/>
    <property type="project" value="UniProtKB-UniRule"/>
</dbReference>
<dbReference type="InterPro" id="IPR036670">
    <property type="entry name" value="SecA_X-link_sf"/>
</dbReference>
<evidence type="ECO:0000256" key="8">
    <source>
        <dbReference type="ARBA" id="ARBA00023010"/>
    </source>
</evidence>
<dbReference type="FunFam" id="3.40.50.300:FF:000429">
    <property type="entry name" value="Preprotein translocase subunit SecA"/>
    <property type="match status" value="1"/>
</dbReference>
<comment type="similarity">
    <text evidence="10">Belongs to the SecA family.</text>
</comment>
<dbReference type="HAMAP" id="MF_01382">
    <property type="entry name" value="SecA"/>
    <property type="match status" value="1"/>
</dbReference>
<dbReference type="PROSITE" id="PS51192">
    <property type="entry name" value="HELICASE_ATP_BIND_1"/>
    <property type="match status" value="1"/>
</dbReference>
<dbReference type="GO" id="GO:0005829">
    <property type="term" value="C:cytosol"/>
    <property type="evidence" value="ECO:0007669"/>
    <property type="project" value="TreeGrafter"/>
</dbReference>
<accession>A0A5C5Z5E2</accession>
<feature type="domain" description="SecA family profile" evidence="14">
    <location>
        <begin position="74"/>
        <end position="673"/>
    </location>
</feature>